<evidence type="ECO:0000256" key="1">
    <source>
        <dbReference type="SAM" id="MobiDB-lite"/>
    </source>
</evidence>
<dbReference type="Proteomes" id="UP000250266">
    <property type="component" value="Unassembled WGS sequence"/>
</dbReference>
<sequence>MYTKGRKQQGKHEFIQHLQTFSARLDQAQAKLALQNRPDLSYHSGSSFNENWPNEAPAMFENSPDPSNSSISTLPVSYIPDPSASFNHLLRFQTPSLSIELAPAAAAYSVPSLKILSSITSDPIKPLVLPRSDIKIHNNTLPTRVTDEL</sequence>
<feature type="compositionally biased region" description="Polar residues" evidence="1">
    <location>
        <begin position="64"/>
        <end position="74"/>
    </location>
</feature>
<reference evidence="2 3" key="1">
    <citation type="journal article" date="2016" name="Nat. Commun.">
        <title>Ectomycorrhizal ecology is imprinted in the genome of the dominant symbiotic fungus Cenococcum geophilum.</title>
        <authorList>
            <consortium name="DOE Joint Genome Institute"/>
            <person name="Peter M."/>
            <person name="Kohler A."/>
            <person name="Ohm R.A."/>
            <person name="Kuo A."/>
            <person name="Krutzmann J."/>
            <person name="Morin E."/>
            <person name="Arend M."/>
            <person name="Barry K.W."/>
            <person name="Binder M."/>
            <person name="Choi C."/>
            <person name="Clum A."/>
            <person name="Copeland A."/>
            <person name="Grisel N."/>
            <person name="Haridas S."/>
            <person name="Kipfer T."/>
            <person name="LaButti K."/>
            <person name="Lindquist E."/>
            <person name="Lipzen A."/>
            <person name="Maire R."/>
            <person name="Meier B."/>
            <person name="Mihaltcheva S."/>
            <person name="Molinier V."/>
            <person name="Murat C."/>
            <person name="Poggeler S."/>
            <person name="Quandt C.A."/>
            <person name="Sperisen C."/>
            <person name="Tritt A."/>
            <person name="Tisserant E."/>
            <person name="Crous P.W."/>
            <person name="Henrissat B."/>
            <person name="Nehls U."/>
            <person name="Egli S."/>
            <person name="Spatafora J.W."/>
            <person name="Grigoriev I.V."/>
            <person name="Martin F.M."/>
        </authorList>
    </citation>
    <scope>NUCLEOTIDE SEQUENCE [LARGE SCALE GENOMIC DNA]</scope>
    <source>
        <strain evidence="2 3">CBS 459.81</strain>
    </source>
</reference>
<accession>A0A8E2E3E2</accession>
<evidence type="ECO:0000313" key="3">
    <source>
        <dbReference type="Proteomes" id="UP000250266"/>
    </source>
</evidence>
<keyword evidence="3" id="KW-1185">Reference proteome</keyword>
<dbReference type="AlphaFoldDB" id="A0A8E2E3E2"/>
<name>A0A8E2E3E2_9PEZI</name>
<evidence type="ECO:0000313" key="2">
    <source>
        <dbReference type="EMBL" id="OCK76468.1"/>
    </source>
</evidence>
<organism evidence="2 3">
    <name type="scientific">Lepidopterella palustris CBS 459.81</name>
    <dbReference type="NCBI Taxonomy" id="1314670"/>
    <lineage>
        <taxon>Eukaryota</taxon>
        <taxon>Fungi</taxon>
        <taxon>Dikarya</taxon>
        <taxon>Ascomycota</taxon>
        <taxon>Pezizomycotina</taxon>
        <taxon>Dothideomycetes</taxon>
        <taxon>Pleosporomycetidae</taxon>
        <taxon>Mytilinidiales</taxon>
        <taxon>Argynnaceae</taxon>
        <taxon>Lepidopterella</taxon>
    </lineage>
</organism>
<dbReference type="EMBL" id="KV745209">
    <property type="protein sequence ID" value="OCK76468.1"/>
    <property type="molecule type" value="Genomic_DNA"/>
</dbReference>
<proteinExistence type="predicted"/>
<gene>
    <name evidence="2" type="ORF">K432DRAFT_446010</name>
</gene>
<protein>
    <submittedName>
        <fullName evidence="2">Uncharacterized protein</fullName>
    </submittedName>
</protein>
<feature type="region of interest" description="Disordered" evidence="1">
    <location>
        <begin position="53"/>
        <end position="74"/>
    </location>
</feature>